<dbReference type="PROSITE" id="PS50878">
    <property type="entry name" value="RT_POL"/>
    <property type="match status" value="1"/>
</dbReference>
<feature type="domain" description="Reverse transcriptase" evidence="2">
    <location>
        <begin position="73"/>
        <end position="390"/>
    </location>
</feature>
<protein>
    <recommendedName>
        <fullName evidence="2">Reverse transcriptase domain-containing protein</fullName>
    </recommendedName>
</protein>
<evidence type="ECO:0000313" key="4">
    <source>
        <dbReference type="Proteomes" id="UP001633002"/>
    </source>
</evidence>
<accession>A0ABD3HI40</accession>
<dbReference type="PANTHER" id="PTHR31635:SF196">
    <property type="entry name" value="REVERSE TRANSCRIPTASE DOMAIN-CONTAINING PROTEIN-RELATED"/>
    <property type="match status" value="1"/>
</dbReference>
<dbReference type="InterPro" id="IPR000477">
    <property type="entry name" value="RT_dom"/>
</dbReference>
<evidence type="ECO:0000259" key="2">
    <source>
        <dbReference type="PROSITE" id="PS50878"/>
    </source>
</evidence>
<name>A0ABD3HI40_9MARC</name>
<dbReference type="AlphaFoldDB" id="A0ABD3HI40"/>
<feature type="coiled-coil region" evidence="1">
    <location>
        <begin position="51"/>
        <end position="105"/>
    </location>
</feature>
<dbReference type="Proteomes" id="UP001633002">
    <property type="component" value="Unassembled WGS sequence"/>
</dbReference>
<dbReference type="Pfam" id="PF00078">
    <property type="entry name" value="RVT_1"/>
    <property type="match status" value="1"/>
</dbReference>
<gene>
    <name evidence="3" type="ORF">R1sor_016825</name>
</gene>
<comment type="caution">
    <text evidence="3">The sequence shown here is derived from an EMBL/GenBank/DDBJ whole genome shotgun (WGS) entry which is preliminary data.</text>
</comment>
<keyword evidence="1" id="KW-0175">Coiled coil</keyword>
<dbReference type="PANTHER" id="PTHR31635">
    <property type="entry name" value="REVERSE TRANSCRIPTASE DOMAIN-CONTAINING PROTEIN-RELATED"/>
    <property type="match status" value="1"/>
</dbReference>
<organism evidence="3 4">
    <name type="scientific">Riccia sorocarpa</name>
    <dbReference type="NCBI Taxonomy" id="122646"/>
    <lineage>
        <taxon>Eukaryota</taxon>
        <taxon>Viridiplantae</taxon>
        <taxon>Streptophyta</taxon>
        <taxon>Embryophyta</taxon>
        <taxon>Marchantiophyta</taxon>
        <taxon>Marchantiopsida</taxon>
        <taxon>Marchantiidae</taxon>
        <taxon>Marchantiales</taxon>
        <taxon>Ricciaceae</taxon>
        <taxon>Riccia</taxon>
    </lineage>
</organism>
<evidence type="ECO:0000256" key="1">
    <source>
        <dbReference type="SAM" id="Coils"/>
    </source>
</evidence>
<keyword evidence="4" id="KW-1185">Reference proteome</keyword>
<reference evidence="3 4" key="1">
    <citation type="submission" date="2024-09" db="EMBL/GenBank/DDBJ databases">
        <title>Chromosome-scale assembly of Riccia sorocarpa.</title>
        <authorList>
            <person name="Paukszto L."/>
        </authorList>
    </citation>
    <scope>NUCLEOTIDE SEQUENCE [LARGE SCALE GENOMIC DNA]</scope>
    <source>
        <strain evidence="3">LP-2024</strain>
        <tissue evidence="3">Aerial parts of the thallus</tissue>
    </source>
</reference>
<proteinExistence type="predicted"/>
<evidence type="ECO:0000313" key="3">
    <source>
        <dbReference type="EMBL" id="KAL3690516.1"/>
    </source>
</evidence>
<dbReference type="EMBL" id="JBJQOH010000004">
    <property type="protein sequence ID" value="KAL3690516.1"/>
    <property type="molecule type" value="Genomic_DNA"/>
</dbReference>
<sequence>MDYKVLMQPEVLEIAKAVWLEHPSWAKDKRKGWALALGRIRKLLMEVRTEERRKERELHILESTVEEARNRIQQDDSIEAREEFEESLMTLRKKEQKRAEQLRRNCLITWLKEVDASSKYFFARLRAKHANEEMTTIEGDTGTIIEDQKDILEEIIAKRFAIRLKEMLPRLIDTQQIGFVAGRNIIDNILCLRLGQELAQTTDQEVIFVKLDFMKAYDRVAHGFLWATLAAMGMGEATITRIKGLVEDGRSEVHINGDFTEDILVGRGVRQGCPLAPLLFATMTTQPLMLALREEERIGNIQGLNIGGGRTLLHQLLVDDTGICITAVESQFNRLEEVIGEFEGASGACLNLQKSIMMQLRPRETPTWLEQSSCKVAEPGKHFLYMGVLTSSPIDEGAIAAEIVQKMMQKLKHWSNKLLSWPAKTILLKHVLAATPLYQLLSVGLCKDGLTTWKGCAGISYGGGMRKGTQNKLL</sequence>
<dbReference type="CDD" id="cd01650">
    <property type="entry name" value="RT_nLTR_like"/>
    <property type="match status" value="1"/>
</dbReference>